<dbReference type="NCBIfam" id="TIGR02227">
    <property type="entry name" value="sigpep_I_bact"/>
    <property type="match status" value="1"/>
</dbReference>
<dbReference type="EC" id="3.4.21.89" evidence="4 7"/>
<evidence type="ECO:0000256" key="1">
    <source>
        <dbReference type="ARBA" id="ARBA00000677"/>
    </source>
</evidence>
<dbReference type="InterPro" id="IPR036286">
    <property type="entry name" value="LexA/Signal_pep-like_sf"/>
</dbReference>
<gene>
    <name evidence="12" type="primary">lepB</name>
    <name evidence="12" type="ORF">KV203_14540</name>
</gene>
<dbReference type="PROSITE" id="PS00760">
    <property type="entry name" value="SPASE_I_2"/>
    <property type="match status" value="1"/>
</dbReference>
<dbReference type="EMBL" id="CP079105">
    <property type="protein sequence ID" value="QXQ13100.1"/>
    <property type="molecule type" value="Genomic_DNA"/>
</dbReference>
<accession>A0ABX8S956</accession>
<dbReference type="Pfam" id="PF10502">
    <property type="entry name" value="Peptidase_S26"/>
    <property type="match status" value="1"/>
</dbReference>
<comment type="subcellular location">
    <subcellularLocation>
        <location evidence="2">Cell membrane</location>
        <topology evidence="2">Single-pass type II membrane protein</topology>
    </subcellularLocation>
    <subcellularLocation>
        <location evidence="8">Membrane</location>
        <topology evidence="8">Single-pass type II membrane protein</topology>
    </subcellularLocation>
</comment>
<feature type="chain" id="PRO_5046759557" description="Signal peptidase I" evidence="10">
    <location>
        <begin position="24"/>
        <end position="199"/>
    </location>
</feature>
<evidence type="ECO:0000313" key="12">
    <source>
        <dbReference type="EMBL" id="QXQ13100.1"/>
    </source>
</evidence>
<dbReference type="PANTHER" id="PTHR43390:SF1">
    <property type="entry name" value="CHLOROPLAST PROCESSING PEPTIDASE"/>
    <property type="match status" value="1"/>
</dbReference>
<dbReference type="InterPro" id="IPR019757">
    <property type="entry name" value="Pept_S26A_signal_pept_1_Lys-AS"/>
</dbReference>
<proteinExistence type="inferred from homology"/>
<dbReference type="Proteomes" id="UP000887023">
    <property type="component" value="Chromosome"/>
</dbReference>
<evidence type="ECO:0000313" key="13">
    <source>
        <dbReference type="Proteomes" id="UP000887023"/>
    </source>
</evidence>
<dbReference type="RefSeq" id="WP_066471116.1">
    <property type="nucleotide sequence ID" value="NZ_CBCRUZ010000011.1"/>
</dbReference>
<sequence>MAVRRRLTVVVALVAVPTTVAFAAAAVLSVPVTGQSMAPTLNPGDRIIVRPIDGAAVERFDLVVARFTPTGPAVVKRVIGLPGDRVSVEDSSTAPVLVRVQPDGDDSWYAVQNPAWASHRQSSVGDCCRPDGRAGSRPQAELIPPGMLFVVGDNIDFSDDSRAHGWLPARLVDGRVVARVMPPGRLGGADRGVMLRPAS</sequence>
<reference evidence="12" key="1">
    <citation type="submission" date="2021-07" db="EMBL/GenBank/DDBJ databases">
        <title>Candidatus Kaistella beijingensis sp. nov. isolated from a municipal wastewater treatment plant is involved in sludge foaming.</title>
        <authorList>
            <person name="Song Y."/>
            <person name="Liu S.-J."/>
        </authorList>
    </citation>
    <scope>NUCLEOTIDE SEQUENCE</scope>
    <source>
        <strain evidence="12">DSM 43998</strain>
    </source>
</reference>
<dbReference type="CDD" id="cd06462">
    <property type="entry name" value="Peptidase_S24_S26"/>
    <property type="match status" value="1"/>
</dbReference>
<evidence type="ECO:0000259" key="11">
    <source>
        <dbReference type="Pfam" id="PF10502"/>
    </source>
</evidence>
<dbReference type="InterPro" id="IPR019533">
    <property type="entry name" value="Peptidase_S26"/>
</dbReference>
<keyword evidence="6 7" id="KW-0378">Hydrolase</keyword>
<evidence type="ECO:0000256" key="2">
    <source>
        <dbReference type="ARBA" id="ARBA00004401"/>
    </source>
</evidence>
<comment type="catalytic activity">
    <reaction evidence="1 7">
        <text>Cleavage of hydrophobic, N-terminal signal or leader sequences from secreted and periplasmic proteins.</text>
        <dbReference type="EC" id="3.4.21.89"/>
    </reaction>
</comment>
<protein>
    <recommendedName>
        <fullName evidence="4 7">Signal peptidase I</fullName>
        <ecNumber evidence="4 7">3.4.21.89</ecNumber>
    </recommendedName>
</protein>
<comment type="similarity">
    <text evidence="3 8">Belongs to the peptidase S26 family.</text>
</comment>
<name>A0ABX8S956_9ACTN</name>
<feature type="region of interest" description="Disordered" evidence="9">
    <location>
        <begin position="120"/>
        <end position="139"/>
    </location>
</feature>
<evidence type="ECO:0000256" key="3">
    <source>
        <dbReference type="ARBA" id="ARBA00009370"/>
    </source>
</evidence>
<dbReference type="InterPro" id="IPR000223">
    <property type="entry name" value="Pept_S26A_signal_pept_1"/>
</dbReference>
<dbReference type="Gene3D" id="2.10.109.10">
    <property type="entry name" value="Umud Fragment, subunit A"/>
    <property type="match status" value="1"/>
</dbReference>
<dbReference type="InterPro" id="IPR019756">
    <property type="entry name" value="Pept_S26A_signal_pept_1_Ser-AS"/>
</dbReference>
<dbReference type="SUPFAM" id="SSF51306">
    <property type="entry name" value="LexA/Signal peptidase"/>
    <property type="match status" value="1"/>
</dbReference>
<evidence type="ECO:0000256" key="10">
    <source>
        <dbReference type="SAM" id="SignalP"/>
    </source>
</evidence>
<organism evidence="12 13">
    <name type="scientific">Skermania pinensis</name>
    <dbReference type="NCBI Taxonomy" id="39122"/>
    <lineage>
        <taxon>Bacteria</taxon>
        <taxon>Bacillati</taxon>
        <taxon>Actinomycetota</taxon>
        <taxon>Actinomycetes</taxon>
        <taxon>Mycobacteriales</taxon>
        <taxon>Gordoniaceae</taxon>
        <taxon>Skermania</taxon>
    </lineage>
</organism>
<dbReference type="PRINTS" id="PR00727">
    <property type="entry name" value="LEADERPTASE"/>
</dbReference>
<keyword evidence="13" id="KW-1185">Reference proteome</keyword>
<dbReference type="PROSITE" id="PS00501">
    <property type="entry name" value="SPASE_I_1"/>
    <property type="match status" value="1"/>
</dbReference>
<evidence type="ECO:0000256" key="7">
    <source>
        <dbReference type="RuleBase" id="RU003993"/>
    </source>
</evidence>
<keyword evidence="5 7" id="KW-0645">Protease</keyword>
<evidence type="ECO:0000256" key="8">
    <source>
        <dbReference type="RuleBase" id="RU362042"/>
    </source>
</evidence>
<dbReference type="PANTHER" id="PTHR43390">
    <property type="entry name" value="SIGNAL PEPTIDASE I"/>
    <property type="match status" value="1"/>
</dbReference>
<evidence type="ECO:0000256" key="6">
    <source>
        <dbReference type="ARBA" id="ARBA00022801"/>
    </source>
</evidence>
<evidence type="ECO:0000256" key="5">
    <source>
        <dbReference type="ARBA" id="ARBA00022670"/>
    </source>
</evidence>
<feature type="domain" description="Peptidase S26" evidence="11">
    <location>
        <begin position="9"/>
        <end position="180"/>
    </location>
</feature>
<evidence type="ECO:0000256" key="9">
    <source>
        <dbReference type="SAM" id="MobiDB-lite"/>
    </source>
</evidence>
<evidence type="ECO:0000256" key="4">
    <source>
        <dbReference type="ARBA" id="ARBA00013208"/>
    </source>
</evidence>
<keyword evidence="10" id="KW-0732">Signal</keyword>
<feature type="signal peptide" evidence="10">
    <location>
        <begin position="1"/>
        <end position="23"/>
    </location>
</feature>
<dbReference type="GO" id="GO:0009003">
    <property type="term" value="F:signal peptidase activity"/>
    <property type="evidence" value="ECO:0007669"/>
    <property type="project" value="UniProtKB-EC"/>
</dbReference>